<name>A0ACC1LVJ2_9FUNG</name>
<dbReference type="Proteomes" id="UP001139981">
    <property type="component" value="Unassembled WGS sequence"/>
</dbReference>
<reference evidence="1" key="1">
    <citation type="submission" date="2022-07" db="EMBL/GenBank/DDBJ databases">
        <title>Phylogenomic reconstructions and comparative analyses of Kickxellomycotina fungi.</title>
        <authorList>
            <person name="Reynolds N.K."/>
            <person name="Stajich J.E."/>
            <person name="Barry K."/>
            <person name="Grigoriev I.V."/>
            <person name="Crous P."/>
            <person name="Smith M.E."/>
        </authorList>
    </citation>
    <scope>NUCLEOTIDE SEQUENCE</scope>
    <source>
        <strain evidence="1">CBS 190363</strain>
    </source>
</reference>
<keyword evidence="2" id="KW-1185">Reference proteome</keyword>
<dbReference type="EMBL" id="JANBVB010002252">
    <property type="protein sequence ID" value="KAJ2887357.1"/>
    <property type="molecule type" value="Genomic_DNA"/>
</dbReference>
<evidence type="ECO:0000313" key="2">
    <source>
        <dbReference type="Proteomes" id="UP001139981"/>
    </source>
</evidence>
<sequence length="367" mass="38720">MIAAGSSKWNKLGYLRRSLSDVPNAVWNNPKYLVTTQSEDSACSLGSPVFSANRKNFICSNSTAKVPAGGSCKLPYGLVYGVVKSNVAPAAIYSHTVVFGSGLCSNFEKLNYYVQLSSYLSWGAKVAGYKMKIVYDSDNTSSTNEKKMPTNSTYTMEIDASVVPGVAVYGGNLFTLVKQPKPTSTGIPPVPTGSPTDSDNTSQPTNGPTITITATRTVTITRSSTATSGAATTLVIGTNPTSSKSRKHTKTHENTIPNISVVTKLPIQTNSPTGPTSPTTTTTTTNTTNTTNTTTTTSTDTDTGTDTGTGTGNTDQTTSSTDSSTDQADNNTEGMSSKTKILIGVFVGLAVLGIGAFCLYYFYYRRR</sequence>
<organism evidence="1 2">
    <name type="scientific">Coemansia aciculifera</name>
    <dbReference type="NCBI Taxonomy" id="417176"/>
    <lineage>
        <taxon>Eukaryota</taxon>
        <taxon>Fungi</taxon>
        <taxon>Fungi incertae sedis</taxon>
        <taxon>Zoopagomycota</taxon>
        <taxon>Kickxellomycotina</taxon>
        <taxon>Kickxellomycetes</taxon>
        <taxon>Kickxellales</taxon>
        <taxon>Kickxellaceae</taxon>
        <taxon>Coemansia</taxon>
    </lineage>
</organism>
<evidence type="ECO:0000313" key="1">
    <source>
        <dbReference type="EMBL" id="KAJ2887357.1"/>
    </source>
</evidence>
<protein>
    <submittedName>
        <fullName evidence="1">Uncharacterized protein</fullName>
    </submittedName>
</protein>
<gene>
    <name evidence="1" type="ORF">IWW38_005158</name>
</gene>
<proteinExistence type="predicted"/>
<comment type="caution">
    <text evidence="1">The sequence shown here is derived from an EMBL/GenBank/DDBJ whole genome shotgun (WGS) entry which is preliminary data.</text>
</comment>
<accession>A0ACC1LVJ2</accession>